<evidence type="ECO:0000313" key="5">
    <source>
        <dbReference type="Proteomes" id="UP000694680"/>
    </source>
</evidence>
<reference evidence="4" key="2">
    <citation type="submission" date="2025-08" db="UniProtKB">
        <authorList>
            <consortium name="Ensembl"/>
        </authorList>
    </citation>
    <scope>IDENTIFICATION</scope>
</reference>
<gene>
    <name evidence="4" type="primary">LOC114464088</name>
</gene>
<reference evidence="4" key="3">
    <citation type="submission" date="2025-09" db="UniProtKB">
        <authorList>
            <consortium name="Ensembl"/>
        </authorList>
    </citation>
    <scope>IDENTIFICATION</scope>
</reference>
<dbReference type="Pfam" id="PF15794">
    <property type="entry name" value="CCDC106"/>
    <property type="match status" value="1"/>
</dbReference>
<reference evidence="4" key="1">
    <citation type="submission" date="2020-06" db="EMBL/GenBank/DDBJ databases">
        <authorList>
            <consortium name="Wellcome Sanger Institute Data Sharing"/>
        </authorList>
    </citation>
    <scope>NUCLEOTIDE SEQUENCE [LARGE SCALE GENOMIC DNA]</scope>
</reference>
<dbReference type="PANTHER" id="PTHR16477:SF5">
    <property type="entry name" value="COILED-COIL DOMAIN-CONTAINING PROTEIN 106-RELATED"/>
    <property type="match status" value="1"/>
</dbReference>
<name>A0A8C5HUI0_GOUWI</name>
<keyword evidence="3" id="KW-0732">Signal</keyword>
<dbReference type="InterPro" id="IPR031591">
    <property type="entry name" value="CCDC106"/>
</dbReference>
<evidence type="ECO:0000256" key="2">
    <source>
        <dbReference type="SAM" id="MobiDB-lite"/>
    </source>
</evidence>
<feature type="signal peptide" evidence="3">
    <location>
        <begin position="1"/>
        <end position="23"/>
    </location>
</feature>
<feature type="compositionally biased region" description="Low complexity" evidence="2">
    <location>
        <begin position="105"/>
        <end position="116"/>
    </location>
</feature>
<dbReference type="AlphaFoldDB" id="A0A8C5HUI0"/>
<organism evidence="4 5">
    <name type="scientific">Gouania willdenowi</name>
    <name type="common">Blunt-snouted clingfish</name>
    <name type="synonym">Lepadogaster willdenowi</name>
    <dbReference type="NCBI Taxonomy" id="441366"/>
    <lineage>
        <taxon>Eukaryota</taxon>
        <taxon>Metazoa</taxon>
        <taxon>Chordata</taxon>
        <taxon>Craniata</taxon>
        <taxon>Vertebrata</taxon>
        <taxon>Euteleostomi</taxon>
        <taxon>Actinopterygii</taxon>
        <taxon>Neopterygii</taxon>
        <taxon>Teleostei</taxon>
        <taxon>Neoteleostei</taxon>
        <taxon>Acanthomorphata</taxon>
        <taxon>Ovalentaria</taxon>
        <taxon>Blenniimorphae</taxon>
        <taxon>Blenniiformes</taxon>
        <taxon>Gobiesocoidei</taxon>
        <taxon>Gobiesocidae</taxon>
        <taxon>Gobiesocinae</taxon>
        <taxon>Gouania</taxon>
    </lineage>
</organism>
<dbReference type="PANTHER" id="PTHR16477">
    <property type="entry name" value="COILED-COIL DOMAIN-CONTAINING PROTEIN 106"/>
    <property type="match status" value="1"/>
</dbReference>
<keyword evidence="1" id="KW-0175">Coiled coil</keyword>
<protein>
    <submittedName>
        <fullName evidence="4">Coiled-coil domain-containing protein 106-like</fullName>
    </submittedName>
</protein>
<evidence type="ECO:0000256" key="3">
    <source>
        <dbReference type="SAM" id="SignalP"/>
    </source>
</evidence>
<accession>A0A8C5HUI0</accession>
<feature type="region of interest" description="Disordered" evidence="2">
    <location>
        <begin position="82"/>
        <end position="117"/>
    </location>
</feature>
<evidence type="ECO:0000256" key="1">
    <source>
        <dbReference type="SAM" id="Coils"/>
    </source>
</evidence>
<sequence length="246" mass="27770">MFKHLKYSIHMLILLYQCHTVGPEDKGSSATSCCSISSIGSGSISKVEFLEAKIQWQEKVITDLEQERNFLREQILGKKKSSQPKKFTLEDDDENDHSNMDDDPSSPNISESSDSDVVIQRRKTRWTQPSTSATVAVPGKAHVRVKGPAEVISRYKKVLKSFSKVRTMTEAFRINGVDRGTIKMTAAIMELNTVDPETFKTLKYDPATETLQSFAKRCATYITPEKKIIIEDMKAKGQLLPLLMKY</sequence>
<feature type="coiled-coil region" evidence="1">
    <location>
        <begin position="47"/>
        <end position="81"/>
    </location>
</feature>
<evidence type="ECO:0000313" key="4">
    <source>
        <dbReference type="Ensembl" id="ENSGWIP00000051129.1"/>
    </source>
</evidence>
<feature type="chain" id="PRO_5034341661" evidence="3">
    <location>
        <begin position="24"/>
        <end position="246"/>
    </location>
</feature>
<proteinExistence type="predicted"/>
<keyword evidence="5" id="KW-1185">Reference proteome</keyword>
<dbReference type="GO" id="GO:0005654">
    <property type="term" value="C:nucleoplasm"/>
    <property type="evidence" value="ECO:0007669"/>
    <property type="project" value="TreeGrafter"/>
</dbReference>
<dbReference type="Ensembl" id="ENSGWIT00000055207.1">
    <property type="protein sequence ID" value="ENSGWIP00000051129.1"/>
    <property type="gene ID" value="ENSGWIG00000024792.1"/>
</dbReference>
<dbReference type="Proteomes" id="UP000694680">
    <property type="component" value="Chromosome 5"/>
</dbReference>